<keyword evidence="1" id="KW-0472">Membrane</keyword>
<name>A0A2M4DHS0_ANODA</name>
<evidence type="ECO:0000256" key="1">
    <source>
        <dbReference type="SAM" id="Phobius"/>
    </source>
</evidence>
<accession>A0A2M4DHS0</accession>
<organism evidence="2">
    <name type="scientific">Anopheles darlingi</name>
    <name type="common">Mosquito</name>
    <dbReference type="NCBI Taxonomy" id="43151"/>
    <lineage>
        <taxon>Eukaryota</taxon>
        <taxon>Metazoa</taxon>
        <taxon>Ecdysozoa</taxon>
        <taxon>Arthropoda</taxon>
        <taxon>Hexapoda</taxon>
        <taxon>Insecta</taxon>
        <taxon>Pterygota</taxon>
        <taxon>Neoptera</taxon>
        <taxon>Endopterygota</taxon>
        <taxon>Diptera</taxon>
        <taxon>Nematocera</taxon>
        <taxon>Culicoidea</taxon>
        <taxon>Culicidae</taxon>
        <taxon>Anophelinae</taxon>
        <taxon>Anopheles</taxon>
    </lineage>
</organism>
<dbReference type="AlphaFoldDB" id="A0A2M4DHS0"/>
<feature type="transmembrane region" description="Helical" evidence="1">
    <location>
        <begin position="54"/>
        <end position="76"/>
    </location>
</feature>
<evidence type="ECO:0000313" key="2">
    <source>
        <dbReference type="EMBL" id="MBW77114.1"/>
    </source>
</evidence>
<protein>
    <submittedName>
        <fullName evidence="2">Uncharacterized protein</fullName>
    </submittedName>
</protein>
<proteinExistence type="predicted"/>
<reference evidence="2" key="1">
    <citation type="submission" date="2018-01" db="EMBL/GenBank/DDBJ databases">
        <title>An insight into the sialome of Amazonian anophelines.</title>
        <authorList>
            <person name="Ribeiro J.M."/>
            <person name="Scarpassa V."/>
            <person name="Calvo E."/>
        </authorList>
    </citation>
    <scope>NUCLEOTIDE SEQUENCE</scope>
</reference>
<keyword evidence="1" id="KW-0812">Transmembrane</keyword>
<dbReference type="EMBL" id="GGFL01012936">
    <property type="protein sequence ID" value="MBW77114.1"/>
    <property type="molecule type" value="Transcribed_RNA"/>
</dbReference>
<keyword evidence="1" id="KW-1133">Transmembrane helix</keyword>
<sequence length="89" mass="10500">MIICLRSVVAVCLLFVSRRRWASPCSLDGRQPARLSTNATHQAHNVFTHWPHGLALRVIVIALMIVIIINTHTYGARRRRHRRRRRRRR</sequence>